<dbReference type="AlphaFoldDB" id="A0A6C0E6Y1"/>
<accession>A0A6C0E6Y1</accession>
<dbReference type="InterPro" id="IPR000722">
    <property type="entry name" value="RNA_pol_asu"/>
</dbReference>
<dbReference type="Gene3D" id="4.10.860.120">
    <property type="entry name" value="RNA polymerase II, clamp domain"/>
    <property type="match status" value="1"/>
</dbReference>
<name>A0A6C0E6Y1_9ZZZZ</name>
<dbReference type="InterPro" id="IPR044893">
    <property type="entry name" value="RNA_pol_Rpb1_clamp_domain"/>
</dbReference>
<evidence type="ECO:0000256" key="2">
    <source>
        <dbReference type="ARBA" id="ARBA00022478"/>
    </source>
</evidence>
<dbReference type="InterPro" id="IPR045867">
    <property type="entry name" value="DNA-dir_RpoC_beta_prime"/>
</dbReference>
<keyword evidence="4" id="KW-0548">Nucleotidyltransferase</keyword>
<reference evidence="7" key="1">
    <citation type="journal article" date="2020" name="Nature">
        <title>Giant virus diversity and host interactions through global metagenomics.</title>
        <authorList>
            <person name="Schulz F."/>
            <person name="Roux S."/>
            <person name="Paez-Espino D."/>
            <person name="Jungbluth S."/>
            <person name="Walsh D.A."/>
            <person name="Denef V.J."/>
            <person name="McMahon K.D."/>
            <person name="Konstantinidis K.T."/>
            <person name="Eloe-Fadrosh E.A."/>
            <person name="Kyrpides N.C."/>
            <person name="Woyke T."/>
        </authorList>
    </citation>
    <scope>NUCLEOTIDE SEQUENCE</scope>
    <source>
        <strain evidence="7">GVMAG-M-3300023179-138</strain>
    </source>
</reference>
<dbReference type="GO" id="GO:0006351">
    <property type="term" value="P:DNA-templated transcription"/>
    <property type="evidence" value="ECO:0007669"/>
    <property type="project" value="InterPro"/>
</dbReference>
<dbReference type="Gene3D" id="3.30.1490.180">
    <property type="entry name" value="RNA polymerase ii"/>
    <property type="match status" value="1"/>
</dbReference>
<evidence type="ECO:0000256" key="1">
    <source>
        <dbReference type="ARBA" id="ARBA00012418"/>
    </source>
</evidence>
<dbReference type="EC" id="2.7.7.6" evidence="1"/>
<protein>
    <recommendedName>
        <fullName evidence="1">DNA-directed RNA polymerase</fullName>
        <ecNumber evidence="1">2.7.7.6</ecNumber>
    </recommendedName>
</protein>
<evidence type="ECO:0000256" key="3">
    <source>
        <dbReference type="ARBA" id="ARBA00022679"/>
    </source>
</evidence>
<dbReference type="Pfam" id="PF00623">
    <property type="entry name" value="RNA_pol_Rpb1_2"/>
    <property type="match status" value="1"/>
</dbReference>
<evidence type="ECO:0000313" key="7">
    <source>
        <dbReference type="EMBL" id="QHT24381.1"/>
    </source>
</evidence>
<dbReference type="InterPro" id="IPR006592">
    <property type="entry name" value="RNA_pol_N"/>
</dbReference>
<evidence type="ECO:0000259" key="6">
    <source>
        <dbReference type="SMART" id="SM00663"/>
    </source>
</evidence>
<dbReference type="Pfam" id="PF04997">
    <property type="entry name" value="RNA_pol_Rpb1_1"/>
    <property type="match status" value="1"/>
</dbReference>
<dbReference type="GO" id="GO:0003677">
    <property type="term" value="F:DNA binding"/>
    <property type="evidence" value="ECO:0007669"/>
    <property type="project" value="InterPro"/>
</dbReference>
<dbReference type="GO" id="GO:0005665">
    <property type="term" value="C:RNA polymerase II, core complex"/>
    <property type="evidence" value="ECO:0007669"/>
    <property type="project" value="TreeGrafter"/>
</dbReference>
<dbReference type="SUPFAM" id="SSF64484">
    <property type="entry name" value="beta and beta-prime subunits of DNA dependent RNA-polymerase"/>
    <property type="match status" value="1"/>
</dbReference>
<dbReference type="EMBL" id="MN739744">
    <property type="protein sequence ID" value="QHT24381.1"/>
    <property type="molecule type" value="Genomic_DNA"/>
</dbReference>
<feature type="domain" description="RNA polymerase N-terminal" evidence="6">
    <location>
        <begin position="215"/>
        <end position="463"/>
    </location>
</feature>
<keyword evidence="2" id="KW-0240">DNA-directed RNA polymerase</keyword>
<keyword evidence="5" id="KW-0804">Transcription</keyword>
<dbReference type="SMART" id="SM00663">
    <property type="entry name" value="RPOLA_N"/>
    <property type="match status" value="1"/>
</dbReference>
<evidence type="ECO:0000256" key="4">
    <source>
        <dbReference type="ARBA" id="ARBA00022695"/>
    </source>
</evidence>
<dbReference type="GO" id="GO:0003899">
    <property type="term" value="F:DNA-directed RNA polymerase activity"/>
    <property type="evidence" value="ECO:0007669"/>
    <property type="project" value="UniProtKB-EC"/>
</dbReference>
<dbReference type="PANTHER" id="PTHR19376:SF37">
    <property type="entry name" value="DNA-DIRECTED RNA POLYMERASE II SUBUNIT RPB1"/>
    <property type="match status" value="1"/>
</dbReference>
<proteinExistence type="predicted"/>
<dbReference type="InterPro" id="IPR007080">
    <property type="entry name" value="RNA_pol_Rpb1_1"/>
</dbReference>
<evidence type="ECO:0000256" key="5">
    <source>
        <dbReference type="ARBA" id="ARBA00023163"/>
    </source>
</evidence>
<dbReference type="PANTHER" id="PTHR19376">
    <property type="entry name" value="DNA-DIRECTED RNA POLYMERASE"/>
    <property type="match status" value="1"/>
</dbReference>
<organism evidence="7">
    <name type="scientific">viral metagenome</name>
    <dbReference type="NCBI Taxonomy" id="1070528"/>
    <lineage>
        <taxon>unclassified sequences</taxon>
        <taxon>metagenomes</taxon>
        <taxon>organismal metagenomes</taxon>
    </lineage>
</organism>
<sequence>MPTLSHSSQTESIVGIQFGVFSPDEITRRSVVEITTYNTQEGKIGGLADPRMGVLENGKLCRSCGLNNHKCPGHFGHYKLARPVYYIQFYKKVLDILRCCCIKCGKLLLNKENSKSIKRSRGENRWKAVLAASKLITRCGEQTEDGCGARQPDKYNDEDICRIVAVWKGMGEGEGENKKPLERFLEPEYVYRLLRRISDEDVDFMGFSHMWCRPDWMMCTVLAIPPPQVRPSVLQDNNQRSEDDLTQKLIDIIKTNEELGKKIGKGAKKKAIDEWTTLLQYHIATLVDNDIPGVAQSAQRSGRPLKSLQQRLGTKEGRIRNNLQGKRVEFSARSVITPDPNISVEELGVPLKVAMNLTFPERVTTFNISRLYAMIQNGPDRYPGAKSIQRGEGRMISLKHVNTKTVQIAEGDVVNRHLLDGDPVLFNRQPSLHRMSMMCHRVRVLPYSTFRLNVSVTKPYNAD</sequence>
<dbReference type="Gene3D" id="2.40.40.20">
    <property type="match status" value="1"/>
</dbReference>
<keyword evidence="3" id="KW-0808">Transferase</keyword>